<keyword evidence="2" id="KW-1185">Reference proteome</keyword>
<comment type="caution">
    <text evidence="1">The sequence shown here is derived from an EMBL/GenBank/DDBJ whole genome shotgun (WGS) entry which is preliminary data.</text>
</comment>
<reference evidence="1" key="2">
    <citation type="journal article" date="2022" name="New Phytol.">
        <title>Evolutionary transition to the ectomycorrhizal habit in the genomes of a hyperdiverse lineage of mushroom-forming fungi.</title>
        <authorList>
            <person name="Looney B."/>
            <person name="Miyauchi S."/>
            <person name="Morin E."/>
            <person name="Drula E."/>
            <person name="Courty P.E."/>
            <person name="Kohler A."/>
            <person name="Kuo A."/>
            <person name="LaButti K."/>
            <person name="Pangilinan J."/>
            <person name="Lipzen A."/>
            <person name="Riley R."/>
            <person name="Andreopoulos W."/>
            <person name="He G."/>
            <person name="Johnson J."/>
            <person name="Nolan M."/>
            <person name="Tritt A."/>
            <person name="Barry K.W."/>
            <person name="Grigoriev I.V."/>
            <person name="Nagy L.G."/>
            <person name="Hibbett D."/>
            <person name="Henrissat B."/>
            <person name="Matheny P.B."/>
            <person name="Labbe J."/>
            <person name="Martin F.M."/>
        </authorList>
    </citation>
    <scope>NUCLEOTIDE SEQUENCE</scope>
    <source>
        <strain evidence="1">FP105234-sp</strain>
    </source>
</reference>
<dbReference type="EMBL" id="MU276337">
    <property type="protein sequence ID" value="KAI0039216.1"/>
    <property type="molecule type" value="Genomic_DNA"/>
</dbReference>
<gene>
    <name evidence="1" type="ORF">FA95DRAFT_1567283</name>
</gene>
<sequence>MAIPRRTTVAPLGSDDRGHPTTADSERLAQEFGSREHHGGPPNSDPSTALWQVYLGLAEKHDKEMSERWEGDTQGILVFTGLFSATIATFLVESYKNLQPDPNDTTARLLLQISSQLAAISNGTQAPVLQPLTAANTFRPSASALRVNAMWFLSLAMSLTCALSATLMQQWARQYLLAAQRHTMPRKRARIRAFLFEGVERFGLDHVVEAIPTLLHVSVFLFFAGLIDFLFSINSTVAWVLSTFAAAGAATYLLCTTFPLIYANSPYQTPLTAAAWYLYHVPTLAFFTCINAVAQTFFVLPHRWADWIAYRAIPKCRARLASGMSRTLMHIAARLSSDIDYRALSWTLESLDEDHEAEQFIAGIPGFLRSEHVAGAPTTMAAVLEQGKGDSPLAFRIRLLLETCGPAHALPPPVRTRRLLVGLRAIWAILRAFPGIHDLWIFGDSMLALTLRRDANAAVAATGRCICALAARNRVRVLEGDGSRLTRDYLATLMEVPVKLLQYALYLPGTYEVANIVGFVSAVLPHVEDEALPDDVLSTVWETLHALGKEVEGKHPSVGSVHSLLELNDEVQRRRDEEEARLAGGVSRRHLALLKLCSLLQSVCANLQPSEIIGGQFPLTSPAPMRLVRLSDVLGAEADASV</sequence>
<dbReference type="Proteomes" id="UP000814033">
    <property type="component" value="Unassembled WGS sequence"/>
</dbReference>
<accession>A0ACB8R6F7</accession>
<reference evidence="1" key="1">
    <citation type="submission" date="2021-02" db="EMBL/GenBank/DDBJ databases">
        <authorList>
            <consortium name="DOE Joint Genome Institute"/>
            <person name="Ahrendt S."/>
            <person name="Looney B.P."/>
            <person name="Miyauchi S."/>
            <person name="Morin E."/>
            <person name="Drula E."/>
            <person name="Courty P.E."/>
            <person name="Chicoki N."/>
            <person name="Fauchery L."/>
            <person name="Kohler A."/>
            <person name="Kuo A."/>
            <person name="Labutti K."/>
            <person name="Pangilinan J."/>
            <person name="Lipzen A."/>
            <person name="Riley R."/>
            <person name="Andreopoulos W."/>
            <person name="He G."/>
            <person name="Johnson J."/>
            <person name="Barry K.W."/>
            <person name="Grigoriev I.V."/>
            <person name="Nagy L."/>
            <person name="Hibbett D."/>
            <person name="Henrissat B."/>
            <person name="Matheny P.B."/>
            <person name="Labbe J."/>
            <person name="Martin F."/>
        </authorList>
    </citation>
    <scope>NUCLEOTIDE SEQUENCE</scope>
    <source>
        <strain evidence="1">FP105234-sp</strain>
    </source>
</reference>
<name>A0ACB8R6F7_9AGAM</name>
<protein>
    <submittedName>
        <fullName evidence="1">Uncharacterized protein</fullName>
    </submittedName>
</protein>
<proteinExistence type="predicted"/>
<evidence type="ECO:0000313" key="1">
    <source>
        <dbReference type="EMBL" id="KAI0039216.1"/>
    </source>
</evidence>
<organism evidence="1 2">
    <name type="scientific">Auriscalpium vulgare</name>
    <dbReference type="NCBI Taxonomy" id="40419"/>
    <lineage>
        <taxon>Eukaryota</taxon>
        <taxon>Fungi</taxon>
        <taxon>Dikarya</taxon>
        <taxon>Basidiomycota</taxon>
        <taxon>Agaricomycotina</taxon>
        <taxon>Agaricomycetes</taxon>
        <taxon>Russulales</taxon>
        <taxon>Auriscalpiaceae</taxon>
        <taxon>Auriscalpium</taxon>
    </lineage>
</organism>
<evidence type="ECO:0000313" key="2">
    <source>
        <dbReference type="Proteomes" id="UP000814033"/>
    </source>
</evidence>